<comment type="caution">
    <text evidence="1">The sequence shown here is derived from an EMBL/GenBank/DDBJ whole genome shotgun (WGS) entry which is preliminary data.</text>
</comment>
<reference evidence="1" key="1">
    <citation type="submission" date="2020-06" db="EMBL/GenBank/DDBJ databases">
        <authorList>
            <person name="Li T."/>
            <person name="Hu X."/>
            <person name="Zhang T."/>
            <person name="Song X."/>
            <person name="Zhang H."/>
            <person name="Dai N."/>
            <person name="Sheng W."/>
            <person name="Hou X."/>
            <person name="Wei L."/>
        </authorList>
    </citation>
    <scope>NUCLEOTIDE SEQUENCE</scope>
    <source>
        <strain evidence="1">KEN1</strain>
        <tissue evidence="1">Leaf</tissue>
    </source>
</reference>
<name>A0AAW2WEK5_9LAMI</name>
<dbReference type="EMBL" id="JACGWN010000008">
    <property type="protein sequence ID" value="KAL0440230.1"/>
    <property type="molecule type" value="Genomic_DNA"/>
</dbReference>
<evidence type="ECO:0000313" key="1">
    <source>
        <dbReference type="EMBL" id="KAL0440230.1"/>
    </source>
</evidence>
<reference evidence="1" key="2">
    <citation type="journal article" date="2024" name="Plant">
        <title>Genomic evolution and insights into agronomic trait innovations of Sesamum species.</title>
        <authorList>
            <person name="Miao H."/>
            <person name="Wang L."/>
            <person name="Qu L."/>
            <person name="Liu H."/>
            <person name="Sun Y."/>
            <person name="Le M."/>
            <person name="Wang Q."/>
            <person name="Wei S."/>
            <person name="Zheng Y."/>
            <person name="Lin W."/>
            <person name="Duan Y."/>
            <person name="Cao H."/>
            <person name="Xiong S."/>
            <person name="Wang X."/>
            <person name="Wei L."/>
            <person name="Li C."/>
            <person name="Ma Q."/>
            <person name="Ju M."/>
            <person name="Zhao R."/>
            <person name="Li G."/>
            <person name="Mu C."/>
            <person name="Tian Q."/>
            <person name="Mei H."/>
            <person name="Zhang T."/>
            <person name="Gao T."/>
            <person name="Zhang H."/>
        </authorList>
    </citation>
    <scope>NUCLEOTIDE SEQUENCE</scope>
    <source>
        <strain evidence="1">KEN1</strain>
    </source>
</reference>
<accession>A0AAW2WEK5</accession>
<sequence length="141" mass="16550">MSQMSSLDKTVAQWFEDKPPTEWNKSHFKTEFKCDVLLNNYYEIFNSNILEAREKPIVIILEWIREYLMRRLQENRARADSKWKGVLCPKIAKIVEKNVEKSIDCIPIKVDFFHWQLNCFDSSQHAADLDLQSLLLAGSGI</sequence>
<gene>
    <name evidence="1" type="ORF">Slati_2506000</name>
</gene>
<proteinExistence type="predicted"/>
<organism evidence="1">
    <name type="scientific">Sesamum latifolium</name>
    <dbReference type="NCBI Taxonomy" id="2727402"/>
    <lineage>
        <taxon>Eukaryota</taxon>
        <taxon>Viridiplantae</taxon>
        <taxon>Streptophyta</taxon>
        <taxon>Embryophyta</taxon>
        <taxon>Tracheophyta</taxon>
        <taxon>Spermatophyta</taxon>
        <taxon>Magnoliopsida</taxon>
        <taxon>eudicotyledons</taxon>
        <taxon>Gunneridae</taxon>
        <taxon>Pentapetalae</taxon>
        <taxon>asterids</taxon>
        <taxon>lamiids</taxon>
        <taxon>Lamiales</taxon>
        <taxon>Pedaliaceae</taxon>
        <taxon>Sesamum</taxon>
    </lineage>
</organism>
<dbReference type="AlphaFoldDB" id="A0AAW2WEK5"/>
<protein>
    <submittedName>
        <fullName evidence="1">Uncharacterized protein</fullName>
    </submittedName>
</protein>